<feature type="compositionally biased region" description="Polar residues" evidence="1">
    <location>
        <begin position="533"/>
        <end position="546"/>
    </location>
</feature>
<name>A0A7J6SF80_PEROL</name>
<dbReference type="EMBL" id="JABANO010018682">
    <property type="protein sequence ID" value="KAF4731421.1"/>
    <property type="molecule type" value="Genomic_DNA"/>
</dbReference>
<gene>
    <name evidence="2" type="ORF">FOZ63_007313</name>
</gene>
<accession>A0A7J6SF80</accession>
<sequence>SGDSGIPDPSSNASPRRVTDTLCEQAFVEYLMVFRAFRDNKAVVASPCASGCKGDILGRQGMFSLRKGSKVADELKRIERYLLGRATPRGSSRTPEVIEPSGTLDWVLKPDTNGMVVSGHPPNANTLRPIGGPQDREYVPFPTRKPAEVQRSGLNMPVPLPDQRPLPTHLSTGSKCRVYSWSPFPWNEVYELSVKTNTSSETDDVKAYYFSDYSSSKGVIFENLSSSTDCYQHLMNAMYEGSRHIVSRRRDVDESIYCHLKGKLIKRLESEFKYLWENNSTTNDGARSLLLPDDSFMRHLLVTYIERKMKNQERPEAPLQCTFSVEDNSAVSKPRLTVGIAMDFTLHSVRSDALKKLGSLDKHVRPLRELWPATGDSGIPDPSSDASPKEVTDTLCKQAFIELLMAFRASRTGERDANLCAADGCKKDIAGEGGWFTIREGSAVAGVVKTIEAFIYSEATRGEFIRDYRGMRARTRQENAEKHSKTTILFHGIHAVAGLQSGRPPLALPTESRDQRRPLWPPPHPSAFAQASPEGTSAPISRSGLTPSGYNQVDWVSDATNFKRLTRSPSSSPHQDLQSAGSGFKCRVFHAFTTAGGVDVVYELSLRGRNLKLYYSVNKGDTDLTRKILVTESLKRSGMPDDLPKSQPSDCKATMREVLKYAWNYASGRFRPKEGGALNESTVQQEFSWQLELDSNDKWISFGGKNSYVMPSSLGSDVLTKFAKKAFPEKGEPLKLPDMPETLWYLEMEGKDLSMALNRDFTIHRISLPGMSTPWEGMLAAIGHLSQLKKTFYKDKPRRSKDISRVAFGNYLESICLKGTRSSEGTFNGETMTVWPFGEEIYDKCSRSSIPLSITRKIFEPGALNEEEEFTFIVPEGSPFAGVMEILELFARRHVGQQTEYGS</sequence>
<protein>
    <submittedName>
        <fullName evidence="2">Uncharacterized protein</fullName>
    </submittedName>
</protein>
<feature type="non-terminal residue" evidence="2">
    <location>
        <position position="1"/>
    </location>
</feature>
<dbReference type="Proteomes" id="UP000553632">
    <property type="component" value="Unassembled WGS sequence"/>
</dbReference>
<evidence type="ECO:0000313" key="3">
    <source>
        <dbReference type="Proteomes" id="UP000553632"/>
    </source>
</evidence>
<evidence type="ECO:0000256" key="1">
    <source>
        <dbReference type="SAM" id="MobiDB-lite"/>
    </source>
</evidence>
<feature type="region of interest" description="Disordered" evidence="1">
    <location>
        <begin position="501"/>
        <end position="546"/>
    </location>
</feature>
<dbReference type="AlphaFoldDB" id="A0A7J6SF80"/>
<evidence type="ECO:0000313" key="2">
    <source>
        <dbReference type="EMBL" id="KAF4731421.1"/>
    </source>
</evidence>
<keyword evidence="3" id="KW-1185">Reference proteome</keyword>
<comment type="caution">
    <text evidence="2">The sequence shown here is derived from an EMBL/GenBank/DDBJ whole genome shotgun (WGS) entry which is preliminary data.</text>
</comment>
<organism evidence="2 3">
    <name type="scientific">Perkinsus olseni</name>
    <name type="common">Perkinsus atlanticus</name>
    <dbReference type="NCBI Taxonomy" id="32597"/>
    <lineage>
        <taxon>Eukaryota</taxon>
        <taxon>Sar</taxon>
        <taxon>Alveolata</taxon>
        <taxon>Perkinsozoa</taxon>
        <taxon>Perkinsea</taxon>
        <taxon>Perkinsida</taxon>
        <taxon>Perkinsidae</taxon>
        <taxon>Perkinsus</taxon>
    </lineage>
</organism>
<reference evidence="2 3" key="1">
    <citation type="submission" date="2020-04" db="EMBL/GenBank/DDBJ databases">
        <title>Perkinsus olseni comparative genomics.</title>
        <authorList>
            <person name="Bogema D.R."/>
        </authorList>
    </citation>
    <scope>NUCLEOTIDE SEQUENCE [LARGE SCALE GENOMIC DNA]</scope>
    <source>
        <strain evidence="2 3">ATCC PRA-207</strain>
    </source>
</reference>
<proteinExistence type="predicted"/>